<dbReference type="InterPro" id="IPR047194">
    <property type="entry name" value="CwlT-like_lysozyme"/>
</dbReference>
<dbReference type="Gene3D" id="1.10.530.10">
    <property type="match status" value="1"/>
</dbReference>
<dbReference type="AlphaFoldDB" id="A0A1H4B5K6"/>
<dbReference type="InterPro" id="IPR023346">
    <property type="entry name" value="Lysozyme-like_dom_sf"/>
</dbReference>
<dbReference type="OrthoDB" id="9812962at2"/>
<dbReference type="CDD" id="cd16891">
    <property type="entry name" value="CwlT-like"/>
    <property type="match status" value="1"/>
</dbReference>
<protein>
    <submittedName>
        <fullName evidence="2">Lysozyme-like</fullName>
    </submittedName>
</protein>
<name>A0A1H4B5K6_9FIRM</name>
<dbReference type="EMBL" id="FNRK01000010">
    <property type="protein sequence ID" value="SEA43092.1"/>
    <property type="molecule type" value="Genomic_DNA"/>
</dbReference>
<dbReference type="PROSITE" id="PS51257">
    <property type="entry name" value="PROKAR_LIPOPROTEIN"/>
    <property type="match status" value="1"/>
</dbReference>
<sequence>MSKKRKKKHRIKTLGCLSILAVLAIIILIASGCRYLTSYAQTLWESNVSGVLTSAVMDYEPTVRQYARENDIEPYTDILLAMMMQESKGMGNDPMQSSESTHNTVYEKAPGAIEDPDYSIMVGVRYFSDSLDLAECKGPEDLSRLELAIQGYNFGNGYISWARERNEGYTEENARIFSNAMKAELGWDVYGDPEYANKVMRYYEQIQSNQDENE</sequence>
<reference evidence="2 3" key="1">
    <citation type="submission" date="2016-10" db="EMBL/GenBank/DDBJ databases">
        <authorList>
            <person name="de Groot N.N."/>
        </authorList>
    </citation>
    <scope>NUCLEOTIDE SEQUENCE [LARGE SCALE GENOMIC DNA]</scope>
    <source>
        <strain evidence="2 3">SR12</strain>
    </source>
</reference>
<evidence type="ECO:0000313" key="2">
    <source>
        <dbReference type="EMBL" id="SEA43092.1"/>
    </source>
</evidence>
<dbReference type="STRING" id="81409.SAMN04515656_11032"/>
<gene>
    <name evidence="2" type="ORF">SAMN04515656_11032</name>
</gene>
<evidence type="ECO:0000313" key="3">
    <source>
        <dbReference type="Proteomes" id="UP000199394"/>
    </source>
</evidence>
<feature type="domain" description="CwlT-like lysozyme" evidence="1">
    <location>
        <begin position="55"/>
        <end position="201"/>
    </location>
</feature>
<proteinExistence type="predicted"/>
<dbReference type="Pfam" id="PF13702">
    <property type="entry name" value="Lysozyme_like"/>
    <property type="match status" value="1"/>
</dbReference>
<keyword evidence="3" id="KW-1185">Reference proteome</keyword>
<dbReference type="Proteomes" id="UP000199394">
    <property type="component" value="Unassembled WGS sequence"/>
</dbReference>
<organism evidence="2 3">
    <name type="scientific">Eubacterium aggregans</name>
    <dbReference type="NCBI Taxonomy" id="81409"/>
    <lineage>
        <taxon>Bacteria</taxon>
        <taxon>Bacillati</taxon>
        <taxon>Bacillota</taxon>
        <taxon>Clostridia</taxon>
        <taxon>Eubacteriales</taxon>
        <taxon>Eubacteriaceae</taxon>
        <taxon>Eubacterium</taxon>
    </lineage>
</organism>
<accession>A0A1H4B5K6</accession>
<evidence type="ECO:0000259" key="1">
    <source>
        <dbReference type="Pfam" id="PF13702"/>
    </source>
</evidence>
<dbReference type="SUPFAM" id="SSF53955">
    <property type="entry name" value="Lysozyme-like"/>
    <property type="match status" value="1"/>
</dbReference>
<dbReference type="RefSeq" id="WP_090306929.1">
    <property type="nucleotide sequence ID" value="NZ_FNRK01000010.1"/>
</dbReference>